<organism evidence="2 3">
    <name type="scientific">Thermococcus pacificus</name>
    <dbReference type="NCBI Taxonomy" id="71998"/>
    <lineage>
        <taxon>Archaea</taxon>
        <taxon>Methanobacteriati</taxon>
        <taxon>Methanobacteriota</taxon>
        <taxon>Thermococci</taxon>
        <taxon>Thermococcales</taxon>
        <taxon>Thermococcaceae</taxon>
        <taxon>Thermococcus</taxon>
    </lineage>
</organism>
<reference evidence="2 3" key="1">
    <citation type="submission" date="2016-04" db="EMBL/GenBank/DDBJ databases">
        <title>Complete genome sequence of Thermococcus pacificus type strain P4.</title>
        <authorList>
            <person name="Oger P.M."/>
        </authorList>
    </citation>
    <scope>NUCLEOTIDE SEQUENCE [LARGE SCALE GENOMIC DNA]</scope>
    <source>
        <strain evidence="2 3">P-4</strain>
    </source>
</reference>
<dbReference type="Proteomes" id="UP000197418">
    <property type="component" value="Chromosome"/>
</dbReference>
<protein>
    <submittedName>
        <fullName evidence="2">Uncharacterized protein</fullName>
    </submittedName>
</protein>
<name>A0A218P850_9EURY</name>
<dbReference type="EMBL" id="CP015102">
    <property type="protein sequence ID" value="ASJ06952.1"/>
    <property type="molecule type" value="Genomic_DNA"/>
</dbReference>
<keyword evidence="1" id="KW-0472">Membrane</keyword>
<accession>A0A218P850</accession>
<evidence type="ECO:0000256" key="1">
    <source>
        <dbReference type="SAM" id="Phobius"/>
    </source>
</evidence>
<dbReference type="RefSeq" id="WP_088854201.1">
    <property type="nucleotide sequence ID" value="NZ_CP015102.1"/>
</dbReference>
<feature type="transmembrane region" description="Helical" evidence="1">
    <location>
        <begin position="7"/>
        <end position="24"/>
    </location>
</feature>
<dbReference type="AlphaFoldDB" id="A0A218P850"/>
<keyword evidence="3" id="KW-1185">Reference proteome</keyword>
<dbReference type="KEGG" id="tpaf:A3L08_06255"/>
<evidence type="ECO:0000313" key="2">
    <source>
        <dbReference type="EMBL" id="ASJ06952.1"/>
    </source>
</evidence>
<dbReference type="GeneID" id="33315854"/>
<dbReference type="OrthoDB" id="94027at2157"/>
<keyword evidence="1" id="KW-1133">Transmembrane helix</keyword>
<proteinExistence type="predicted"/>
<sequence>MRGSAKALVILIGAVYLIVGYFLLSTSVSWESKGEFNALSNVSYSGRVFVDIPLELELMYDVYPELGHDEFKSFLRNAIEEVLISHNLWPDFTHVRPVVVLPGDSPPDRVNAPVVVIFTNFQGRENRFYYESCYASVLIYMNSNGDVGSYLSVERKYSEDSSKTDDLSNFARDLYETARARGNSTGDYSLKVVYWNVLEVRTGKFSGKNCWEMLTGEIVKEVDEWASTLDYSDEP</sequence>
<evidence type="ECO:0000313" key="3">
    <source>
        <dbReference type="Proteomes" id="UP000197418"/>
    </source>
</evidence>
<gene>
    <name evidence="2" type="ORF">A3L08_06255</name>
</gene>
<keyword evidence="1" id="KW-0812">Transmembrane</keyword>